<dbReference type="EMBL" id="CM042010">
    <property type="protein sequence ID" value="KAI3781369.1"/>
    <property type="molecule type" value="Genomic_DNA"/>
</dbReference>
<keyword evidence="2" id="KW-1185">Reference proteome</keyword>
<proteinExistence type="predicted"/>
<comment type="caution">
    <text evidence="1">The sequence shown here is derived from an EMBL/GenBank/DDBJ whole genome shotgun (WGS) entry which is preliminary data.</text>
</comment>
<gene>
    <name evidence="1" type="ORF">L2E82_11382</name>
</gene>
<evidence type="ECO:0000313" key="2">
    <source>
        <dbReference type="Proteomes" id="UP001055811"/>
    </source>
</evidence>
<reference evidence="1 2" key="2">
    <citation type="journal article" date="2022" name="Mol. Ecol. Resour.">
        <title>The genomes of chicory, endive, great burdock and yacon provide insights into Asteraceae paleo-polyploidization history and plant inulin production.</title>
        <authorList>
            <person name="Fan W."/>
            <person name="Wang S."/>
            <person name="Wang H."/>
            <person name="Wang A."/>
            <person name="Jiang F."/>
            <person name="Liu H."/>
            <person name="Zhao H."/>
            <person name="Xu D."/>
            <person name="Zhang Y."/>
        </authorList>
    </citation>
    <scope>NUCLEOTIDE SEQUENCE [LARGE SCALE GENOMIC DNA]</scope>
    <source>
        <strain evidence="2">cv. Punajuju</strain>
        <tissue evidence="1">Leaves</tissue>
    </source>
</reference>
<organism evidence="1 2">
    <name type="scientific">Cichorium intybus</name>
    <name type="common">Chicory</name>
    <dbReference type="NCBI Taxonomy" id="13427"/>
    <lineage>
        <taxon>Eukaryota</taxon>
        <taxon>Viridiplantae</taxon>
        <taxon>Streptophyta</taxon>
        <taxon>Embryophyta</taxon>
        <taxon>Tracheophyta</taxon>
        <taxon>Spermatophyta</taxon>
        <taxon>Magnoliopsida</taxon>
        <taxon>eudicotyledons</taxon>
        <taxon>Gunneridae</taxon>
        <taxon>Pentapetalae</taxon>
        <taxon>asterids</taxon>
        <taxon>campanulids</taxon>
        <taxon>Asterales</taxon>
        <taxon>Asteraceae</taxon>
        <taxon>Cichorioideae</taxon>
        <taxon>Cichorieae</taxon>
        <taxon>Cichoriinae</taxon>
        <taxon>Cichorium</taxon>
    </lineage>
</organism>
<protein>
    <submittedName>
        <fullName evidence="1">Uncharacterized protein</fullName>
    </submittedName>
</protein>
<evidence type="ECO:0000313" key="1">
    <source>
        <dbReference type="EMBL" id="KAI3781369.1"/>
    </source>
</evidence>
<reference evidence="2" key="1">
    <citation type="journal article" date="2022" name="Mol. Ecol. Resour.">
        <title>The genomes of chicory, endive, great burdock and yacon provide insights into Asteraceae palaeo-polyploidization history and plant inulin production.</title>
        <authorList>
            <person name="Fan W."/>
            <person name="Wang S."/>
            <person name="Wang H."/>
            <person name="Wang A."/>
            <person name="Jiang F."/>
            <person name="Liu H."/>
            <person name="Zhao H."/>
            <person name="Xu D."/>
            <person name="Zhang Y."/>
        </authorList>
    </citation>
    <scope>NUCLEOTIDE SEQUENCE [LARGE SCALE GENOMIC DNA]</scope>
    <source>
        <strain evidence="2">cv. Punajuju</strain>
    </source>
</reference>
<sequence>MVPPNTISSRVFLPEEGESEKHQTTNDFPLPSATPNGSSKHDFVKVKVWLGDNADHYYVLYRFLLSRMLTVTKIPIPVALKIALELKKLLIDNSLLDVSQLVLNLIAAHGKASLWARIYKSLQDDDKAYPADSKVMANPITCLLKNNYFLAQKKKVEFQRLPESWFKKKKKLAKCDVKNRSSDVERCLLLESKDSKDDKQNNDDMTQFIRENAILLNLGPLQAIAMQESVFIFNYNRRAGKAFIDSLLPRLNPKSTHGGPVMPFELEVVEAALHSRIQHFEDRLMELDPRVQPLLEVLPNRLTVDILEQLRINSRRFSSKRCKNGGKFYCLKESKTTRNPSLRKIQAFCLPSVCISRGGKSPLAGDLCALAFSICVALSLLRCFEETARRGVFDQKLNRKLVHISFGLVFMLCWPLFSSGIQGAVMAAVVPGVNIVKVLLIGHGIVKDEATVKSMSRFGDYRELIRGPLYYVCTITWCCIVYWRTSPIGIATMCNLCAGDGIADIIGRRFGDEKIPYNTDKSYAGSVAMATTGFITSVGYMYYFSMFDFVEKSFEMVAGFFVVSLTSALVESLPISTTLDDNLTVPVANVLLGTLIFS</sequence>
<name>A0ACB9GD67_CICIN</name>
<dbReference type="Proteomes" id="UP001055811">
    <property type="component" value="Linkage Group LG02"/>
</dbReference>
<accession>A0ACB9GD67</accession>